<evidence type="ECO:0000313" key="3">
    <source>
        <dbReference type="EMBL" id="TWB45223.1"/>
    </source>
</evidence>
<evidence type="ECO:0000259" key="2">
    <source>
        <dbReference type="Pfam" id="PF10988"/>
    </source>
</evidence>
<organism evidence="3 4">
    <name type="scientific">Nitrospirillum amazonense</name>
    <dbReference type="NCBI Taxonomy" id="28077"/>
    <lineage>
        <taxon>Bacteria</taxon>
        <taxon>Pseudomonadati</taxon>
        <taxon>Pseudomonadota</taxon>
        <taxon>Alphaproteobacteria</taxon>
        <taxon>Rhodospirillales</taxon>
        <taxon>Azospirillaceae</taxon>
        <taxon>Nitrospirillum</taxon>
    </lineage>
</organism>
<gene>
    <name evidence="3" type="ORF">FBZ90_102178</name>
</gene>
<dbReference type="Proteomes" id="UP000315751">
    <property type="component" value="Unassembled WGS sequence"/>
</dbReference>
<feature type="signal peptide" evidence="1">
    <location>
        <begin position="1"/>
        <end position="26"/>
    </location>
</feature>
<dbReference type="Pfam" id="PF10988">
    <property type="entry name" value="DUF2807"/>
    <property type="match status" value="1"/>
</dbReference>
<feature type="domain" description="Putative auto-transporter adhesin head GIN" evidence="2">
    <location>
        <begin position="47"/>
        <end position="218"/>
    </location>
</feature>
<feature type="chain" id="PRO_5021951190" evidence="1">
    <location>
        <begin position="27"/>
        <end position="260"/>
    </location>
</feature>
<dbReference type="OrthoDB" id="7341708at2"/>
<protein>
    <submittedName>
        <fullName evidence="3">Putative autotransporter adhesin-like protein</fullName>
    </submittedName>
</protein>
<proteinExistence type="predicted"/>
<dbReference type="EMBL" id="VITR01000002">
    <property type="protein sequence ID" value="TWB45223.1"/>
    <property type="molecule type" value="Genomic_DNA"/>
</dbReference>
<evidence type="ECO:0000256" key="1">
    <source>
        <dbReference type="SAM" id="SignalP"/>
    </source>
</evidence>
<keyword evidence="4" id="KW-1185">Reference proteome</keyword>
<reference evidence="3 4" key="1">
    <citation type="submission" date="2019-06" db="EMBL/GenBank/DDBJ databases">
        <title>Genomic Encyclopedia of Type Strains, Phase IV (KMG-V): Genome sequencing to study the core and pangenomes of soil and plant-associated prokaryotes.</title>
        <authorList>
            <person name="Whitman W."/>
        </authorList>
    </citation>
    <scope>NUCLEOTIDE SEQUENCE [LARGE SCALE GENOMIC DNA]</scope>
    <source>
        <strain evidence="3 4">BR 11622</strain>
    </source>
</reference>
<dbReference type="InterPro" id="IPR021255">
    <property type="entry name" value="DUF2807"/>
</dbReference>
<evidence type="ECO:0000313" key="4">
    <source>
        <dbReference type="Proteomes" id="UP000315751"/>
    </source>
</evidence>
<name>A0A560HFL8_9PROT</name>
<dbReference type="Gene3D" id="2.160.20.120">
    <property type="match status" value="1"/>
</dbReference>
<accession>A0A560HFL8</accession>
<sequence length="260" mass="26561">MSRMPHRLAAAFVVLSALPLAVPAQAASVGPQTLHGRTLELEGLVAHVEITVSPSAKEITVTATGDDDQVNRLSFHSEGDKAKVEQEHRHHEHYSDRDFMKVSVTLPAGTALSVDDFVGDLTAGDLNADLAVADLHSGSITVGRVQAAALDVTGSGDITVGDVAKAVSVEIKGSGKVRTGKTSGAVSLEISGSGNVDMASVNGAVSAEIHGSGNVTIHAGKADPLSVDIAGSGDFTLDGVATNQSISQHGSGQVHIRNGR</sequence>
<dbReference type="RefSeq" id="WP_145729635.1">
    <property type="nucleotide sequence ID" value="NZ_VITR01000002.1"/>
</dbReference>
<comment type="caution">
    <text evidence="3">The sequence shown here is derived from an EMBL/GenBank/DDBJ whole genome shotgun (WGS) entry which is preliminary data.</text>
</comment>
<dbReference type="AlphaFoldDB" id="A0A560HFL8"/>
<keyword evidence="1" id="KW-0732">Signal</keyword>